<sequence length="321" mass="36185">MEGILYLTTSLGESVAVRNQELQPSELAQSQAIWKIAECAAVGASVVGVFASAISAQVAYVAAPISLSLCLNLLNRYRWEKQSQHLSVAMARVYRRLDEIEQSAPALPSRQNQAPAWENLQEVQELTNDRIKKLIHEQSQLHIRLAQIATQTADLDREHQYNQRLISDFGNKFAQLNSSNGKDPNSSLLKELQNRLAKIEALDLMAQQSTLEQLKQLVSQPNLTLEPRLQEQETAIAHLQERLLSLEGLEVENQLLEVLQVHLRLYKWQQELTAEINQRLTPVVVEMQLGRQRQLALETKVAEFAVIRCNGSAKTAELSKN</sequence>
<protein>
    <submittedName>
        <fullName evidence="1">Uncharacterized protein</fullName>
    </submittedName>
</protein>
<evidence type="ECO:0000313" key="1">
    <source>
        <dbReference type="EMBL" id="PSB04485.1"/>
    </source>
</evidence>
<gene>
    <name evidence="1" type="ORF">C7B64_03435</name>
</gene>
<dbReference type="AlphaFoldDB" id="A0A2T1C874"/>
<reference evidence="1 2" key="1">
    <citation type="submission" date="2018-02" db="EMBL/GenBank/DDBJ databases">
        <authorList>
            <person name="Cohen D.B."/>
            <person name="Kent A.D."/>
        </authorList>
    </citation>
    <scope>NUCLEOTIDE SEQUENCE [LARGE SCALE GENOMIC DNA]</scope>
    <source>
        <strain evidence="1 2">CCAP 1448/3</strain>
    </source>
</reference>
<comment type="caution">
    <text evidence="1">The sequence shown here is derived from an EMBL/GenBank/DDBJ whole genome shotgun (WGS) entry which is preliminary data.</text>
</comment>
<evidence type="ECO:0000313" key="2">
    <source>
        <dbReference type="Proteomes" id="UP000238762"/>
    </source>
</evidence>
<organism evidence="1 2">
    <name type="scientific">Merismopedia glauca CCAP 1448/3</name>
    <dbReference type="NCBI Taxonomy" id="1296344"/>
    <lineage>
        <taxon>Bacteria</taxon>
        <taxon>Bacillati</taxon>
        <taxon>Cyanobacteriota</taxon>
        <taxon>Cyanophyceae</taxon>
        <taxon>Synechococcales</taxon>
        <taxon>Merismopediaceae</taxon>
        <taxon>Merismopedia</taxon>
    </lineage>
</organism>
<name>A0A2T1C874_9CYAN</name>
<dbReference type="Proteomes" id="UP000238762">
    <property type="component" value="Unassembled WGS sequence"/>
</dbReference>
<keyword evidence="2" id="KW-1185">Reference proteome</keyword>
<dbReference type="EMBL" id="PVWJ01000011">
    <property type="protein sequence ID" value="PSB04485.1"/>
    <property type="molecule type" value="Genomic_DNA"/>
</dbReference>
<proteinExistence type="predicted"/>
<reference evidence="1 2" key="2">
    <citation type="submission" date="2018-03" db="EMBL/GenBank/DDBJ databases">
        <title>The ancient ancestry and fast evolution of plastids.</title>
        <authorList>
            <person name="Moore K.R."/>
            <person name="Magnabosco C."/>
            <person name="Momper L."/>
            <person name="Gold D.A."/>
            <person name="Bosak T."/>
            <person name="Fournier G.P."/>
        </authorList>
    </citation>
    <scope>NUCLEOTIDE SEQUENCE [LARGE SCALE GENOMIC DNA]</scope>
    <source>
        <strain evidence="1 2">CCAP 1448/3</strain>
    </source>
</reference>
<accession>A0A2T1C874</accession>